<dbReference type="OrthoDB" id="4537517at2"/>
<dbReference type="PROSITE" id="PS52019">
    <property type="entry name" value="PKS_MFAS_DH"/>
    <property type="match status" value="1"/>
</dbReference>
<keyword evidence="2" id="KW-0012">Acyltransferase</keyword>
<dbReference type="Gene3D" id="3.40.366.10">
    <property type="entry name" value="Malonyl-Coenzyme A Acyl Carrier Protein, domain 2"/>
    <property type="match status" value="1"/>
</dbReference>
<dbReference type="PANTHER" id="PTHR43775:SF51">
    <property type="entry name" value="INACTIVE PHENOLPHTHIOCEROL SYNTHESIS POLYKETIDE SYNTHASE TYPE I PKS1-RELATED"/>
    <property type="match status" value="1"/>
</dbReference>
<dbReference type="SUPFAM" id="SSF52151">
    <property type="entry name" value="FabD/lysophospholipase-like"/>
    <property type="match status" value="1"/>
</dbReference>
<dbReference type="InterPro" id="IPR016035">
    <property type="entry name" value="Acyl_Trfase/lysoPLipase"/>
</dbReference>
<evidence type="ECO:0000256" key="3">
    <source>
        <dbReference type="PROSITE-ProRule" id="PRU01363"/>
    </source>
</evidence>
<evidence type="ECO:0000313" key="6">
    <source>
        <dbReference type="Proteomes" id="UP000294513"/>
    </source>
</evidence>
<dbReference type="InterPro" id="IPR016036">
    <property type="entry name" value="Malonyl_transacylase_ACP-bd"/>
</dbReference>
<dbReference type="Pfam" id="PF00698">
    <property type="entry name" value="Acyl_transf_1"/>
    <property type="match status" value="1"/>
</dbReference>
<dbReference type="Pfam" id="PF21089">
    <property type="entry name" value="PKS_DH_N"/>
    <property type="match status" value="1"/>
</dbReference>
<dbReference type="Gene3D" id="3.10.129.110">
    <property type="entry name" value="Polyketide synthase dehydratase"/>
    <property type="match status" value="1"/>
</dbReference>
<dbReference type="RefSeq" id="WP_131903753.1">
    <property type="nucleotide sequence ID" value="NZ_SMKU01000657.1"/>
</dbReference>
<dbReference type="InterPro" id="IPR042104">
    <property type="entry name" value="PKS_dehydratase_sf"/>
</dbReference>
<reference evidence="5 6" key="1">
    <citation type="submission" date="2019-03" db="EMBL/GenBank/DDBJ databases">
        <title>Draft genome sequences of novel Actinobacteria.</title>
        <authorList>
            <person name="Sahin N."/>
            <person name="Ay H."/>
            <person name="Saygin H."/>
        </authorList>
    </citation>
    <scope>NUCLEOTIDE SEQUENCE [LARGE SCALE GENOMIC DNA]</scope>
    <source>
        <strain evidence="5 6">H3C3</strain>
    </source>
</reference>
<evidence type="ECO:0000256" key="1">
    <source>
        <dbReference type="ARBA" id="ARBA00022679"/>
    </source>
</evidence>
<keyword evidence="1" id="KW-0808">Transferase</keyword>
<accession>A0A4R4ZLT6</accession>
<dbReference type="InterPro" id="IPR014043">
    <property type="entry name" value="Acyl_transferase_dom"/>
</dbReference>
<sequence length="626" mass="64758">TQAAAGVAGIIKMIMAMRHGTLPKTLHADQPSPHIDWDSGAVRLLTEPENWPETGHPRRAAVSSFGISGTNSHIIIEQAPEEEPREPVEPQPVTPWLLSARSGEALAEQAARLADFVSGTGGPADAEIGAALAGGRARLGHRAAVVGADREELLAGLTMLAAGGSADNVVQGRAAKGGKTAFLFSGQGSQRLGMGRELHAAFPVFAQAFDEALDLLEPGLRDVMWGQDAALLDQTRHAQPALFAFQVALHRLYASWGLRPDLLIGHSIGELTAAHAAGSLSLEDACTLVTARARLMQEAPGDGAMAAVQATAEELDLPDGVTVAAVNAPGSVVVSGAAGAVLDLARTWSDRGRKTRPLRVSHAFHSALMDPVLAEFRAVAETLVPAPPKLPVISNLDGRPVEEFTADYWVRHLREAVMFADGTAALAARGATAFVELGPDPVLLPLVAQTLADADAALIGTVRRDRPEPAGAVAALARAHCAGSAVDWSAFFGGATGPHAQLPTYPFQRRSYWLPMGAAGQPGGSGHPLLGAAVPLAEGDGLVLTGRLSAATTPWLADHRVGGAVLLPGTAFVDLALHAGDHVGCDRLDDLVLEAPLVLPDAGAVELQVSVGAPGDGGSRPLAFFS</sequence>
<evidence type="ECO:0000313" key="5">
    <source>
        <dbReference type="EMBL" id="TDD59525.1"/>
    </source>
</evidence>
<dbReference type="GO" id="GO:0004312">
    <property type="term" value="F:fatty acid synthase activity"/>
    <property type="evidence" value="ECO:0007669"/>
    <property type="project" value="TreeGrafter"/>
</dbReference>
<comment type="caution">
    <text evidence="5">The sequence shown here is derived from an EMBL/GenBank/DDBJ whole genome shotgun (WGS) entry which is preliminary data.</text>
</comment>
<dbReference type="InterPro" id="IPR014031">
    <property type="entry name" value="Ketoacyl_synth_C"/>
</dbReference>
<dbReference type="InterPro" id="IPR049900">
    <property type="entry name" value="PKS_mFAS_DH"/>
</dbReference>
<feature type="non-terminal residue" evidence="5">
    <location>
        <position position="1"/>
    </location>
</feature>
<evidence type="ECO:0000256" key="2">
    <source>
        <dbReference type="ARBA" id="ARBA00023315"/>
    </source>
</evidence>
<dbReference type="InterPro" id="IPR049552">
    <property type="entry name" value="PKS_DH_N"/>
</dbReference>
<dbReference type="InterPro" id="IPR032821">
    <property type="entry name" value="PKS_assoc"/>
</dbReference>
<dbReference type="InterPro" id="IPR001227">
    <property type="entry name" value="Ac_transferase_dom_sf"/>
</dbReference>
<feature type="non-terminal residue" evidence="5">
    <location>
        <position position="626"/>
    </location>
</feature>
<dbReference type="Pfam" id="PF16197">
    <property type="entry name" value="KAsynt_C_assoc"/>
    <property type="match status" value="1"/>
</dbReference>
<dbReference type="Proteomes" id="UP000294513">
    <property type="component" value="Unassembled WGS sequence"/>
</dbReference>
<dbReference type="Gene3D" id="3.30.70.3290">
    <property type="match status" value="1"/>
</dbReference>
<comment type="caution">
    <text evidence="3">Lacks conserved residue(s) required for the propagation of feature annotation.</text>
</comment>
<proteinExistence type="predicted"/>
<feature type="domain" description="PKS/mFAS DH" evidence="4">
    <location>
        <begin position="527"/>
        <end position="626"/>
    </location>
</feature>
<organism evidence="5 6">
    <name type="scientific">Actinomadura rubrisoli</name>
    <dbReference type="NCBI Taxonomy" id="2530368"/>
    <lineage>
        <taxon>Bacteria</taxon>
        <taxon>Bacillati</taxon>
        <taxon>Actinomycetota</taxon>
        <taxon>Actinomycetes</taxon>
        <taxon>Streptosporangiales</taxon>
        <taxon>Thermomonosporaceae</taxon>
        <taxon>Actinomadura</taxon>
    </lineage>
</organism>
<keyword evidence="6" id="KW-1185">Reference proteome</keyword>
<dbReference type="Pfam" id="PF02801">
    <property type="entry name" value="Ketoacyl-synt_C"/>
    <property type="match status" value="1"/>
</dbReference>
<dbReference type="AlphaFoldDB" id="A0A4R4ZLT6"/>
<dbReference type="SUPFAM" id="SSF55048">
    <property type="entry name" value="Probable ACP-binding domain of malonyl-CoA ACP transacylase"/>
    <property type="match status" value="1"/>
</dbReference>
<dbReference type="SUPFAM" id="SSF53901">
    <property type="entry name" value="Thiolase-like"/>
    <property type="match status" value="1"/>
</dbReference>
<dbReference type="EMBL" id="SMKU01000657">
    <property type="protein sequence ID" value="TDD59525.1"/>
    <property type="molecule type" value="Genomic_DNA"/>
</dbReference>
<gene>
    <name evidence="5" type="ORF">E1298_46575</name>
</gene>
<dbReference type="SMART" id="SM00826">
    <property type="entry name" value="PKS_DH"/>
    <property type="match status" value="1"/>
</dbReference>
<dbReference type="InterPro" id="IPR020807">
    <property type="entry name" value="PKS_DH"/>
</dbReference>
<evidence type="ECO:0000259" key="4">
    <source>
        <dbReference type="PROSITE" id="PS52019"/>
    </source>
</evidence>
<dbReference type="PANTHER" id="PTHR43775">
    <property type="entry name" value="FATTY ACID SYNTHASE"/>
    <property type="match status" value="1"/>
</dbReference>
<dbReference type="InterPro" id="IPR050091">
    <property type="entry name" value="PKS_NRPS_Biosynth_Enz"/>
</dbReference>
<name>A0A4R4ZLT6_9ACTN</name>
<dbReference type="Gene3D" id="3.40.47.10">
    <property type="match status" value="1"/>
</dbReference>
<dbReference type="SMART" id="SM00827">
    <property type="entry name" value="PKS_AT"/>
    <property type="match status" value="1"/>
</dbReference>
<dbReference type="GO" id="GO:0006633">
    <property type="term" value="P:fatty acid biosynthetic process"/>
    <property type="evidence" value="ECO:0007669"/>
    <property type="project" value="TreeGrafter"/>
</dbReference>
<dbReference type="InterPro" id="IPR016039">
    <property type="entry name" value="Thiolase-like"/>
</dbReference>
<protein>
    <submittedName>
        <fullName evidence="5">Type I polyketide synthase</fullName>
    </submittedName>
</protein>